<organism evidence="2 3">
    <name type="scientific">Hyalangium rubrum</name>
    <dbReference type="NCBI Taxonomy" id="3103134"/>
    <lineage>
        <taxon>Bacteria</taxon>
        <taxon>Pseudomonadati</taxon>
        <taxon>Myxococcota</taxon>
        <taxon>Myxococcia</taxon>
        <taxon>Myxococcales</taxon>
        <taxon>Cystobacterineae</taxon>
        <taxon>Archangiaceae</taxon>
        <taxon>Hyalangium</taxon>
    </lineage>
</organism>
<protein>
    <submittedName>
        <fullName evidence="2">Uncharacterized protein</fullName>
    </submittedName>
</protein>
<reference evidence="2 3" key="1">
    <citation type="submission" date="2023-12" db="EMBL/GenBank/DDBJ databases">
        <title>the genome sequence of Hyalangium sp. s54d21.</title>
        <authorList>
            <person name="Zhang X."/>
        </authorList>
    </citation>
    <scope>NUCLEOTIDE SEQUENCE [LARGE SCALE GENOMIC DNA]</scope>
    <source>
        <strain evidence="3">s54d21</strain>
    </source>
</reference>
<dbReference type="EMBL" id="JAXIVS010000010">
    <property type="protein sequence ID" value="MDY7230316.1"/>
    <property type="molecule type" value="Genomic_DNA"/>
</dbReference>
<evidence type="ECO:0000313" key="3">
    <source>
        <dbReference type="Proteomes" id="UP001291309"/>
    </source>
</evidence>
<dbReference type="RefSeq" id="WP_321549036.1">
    <property type="nucleotide sequence ID" value="NZ_JAXIVS010000010.1"/>
</dbReference>
<proteinExistence type="predicted"/>
<feature type="compositionally biased region" description="Basic and acidic residues" evidence="1">
    <location>
        <begin position="1"/>
        <end position="31"/>
    </location>
</feature>
<sequence length="60" mass="6819">MPKQTRSPEDQRADVKNPNNEDFKTDQDHRSQQLNPQDPLYTHAPGREASGGSSDQNQKK</sequence>
<keyword evidence="3" id="KW-1185">Reference proteome</keyword>
<name>A0ABU5HA06_9BACT</name>
<evidence type="ECO:0000313" key="2">
    <source>
        <dbReference type="EMBL" id="MDY7230316.1"/>
    </source>
</evidence>
<gene>
    <name evidence="2" type="ORF">SYV04_28220</name>
</gene>
<comment type="caution">
    <text evidence="2">The sequence shown here is derived from an EMBL/GenBank/DDBJ whole genome shotgun (WGS) entry which is preliminary data.</text>
</comment>
<accession>A0ABU5HA06</accession>
<dbReference type="Proteomes" id="UP001291309">
    <property type="component" value="Unassembled WGS sequence"/>
</dbReference>
<feature type="region of interest" description="Disordered" evidence="1">
    <location>
        <begin position="1"/>
        <end position="60"/>
    </location>
</feature>
<feature type="compositionally biased region" description="Polar residues" evidence="1">
    <location>
        <begin position="51"/>
        <end position="60"/>
    </location>
</feature>
<evidence type="ECO:0000256" key="1">
    <source>
        <dbReference type="SAM" id="MobiDB-lite"/>
    </source>
</evidence>